<organism evidence="1 2">
    <name type="scientific">Hexamita inflata</name>
    <dbReference type="NCBI Taxonomy" id="28002"/>
    <lineage>
        <taxon>Eukaryota</taxon>
        <taxon>Metamonada</taxon>
        <taxon>Diplomonadida</taxon>
        <taxon>Hexamitidae</taxon>
        <taxon>Hexamitinae</taxon>
        <taxon>Hexamita</taxon>
    </lineage>
</organism>
<accession>A0ABP1K1W6</accession>
<evidence type="ECO:0000313" key="2">
    <source>
        <dbReference type="Proteomes" id="UP001642409"/>
    </source>
</evidence>
<evidence type="ECO:0000313" key="1">
    <source>
        <dbReference type="EMBL" id="CAL6051152.1"/>
    </source>
</evidence>
<sequence>MTQSVMSSQICSNQIFRTQFINFCTKESTLTSRIISVRITHSQANNIHYSMYTTKTKNLLVNLRYSFQNQPSFALFGLIDNIQMLTSNISIIIPQLLAQGALICFTCDLNATSIDFAFVATGKNVSGLVVDPKSILNVTKSLVQFRLNGVNAGGLVLNASFISIYIDSCNISGYFWKCDVFGSLVVSVFEQVLLNLNQVNICVNAQKFGKGTLSYVGEVIETCVLCGEGTYSFGLCVKSLQFGEIKSDKFVCKQSFIFDGEVCACREGEVINDSQCVNILNIVNLMIIKQQDGNTIIAELANSTEIVENIIENIEVEQNKMNLDIQNMCAQNNLTQTKIDLTTTVLQLYISSNCSKADINLLANTTNLDQRILKNITILNNIIQIIFPQLRRIISPQ</sequence>
<protein>
    <submittedName>
        <fullName evidence="1">Hypothetical_protein</fullName>
    </submittedName>
</protein>
<name>A0ABP1K1W6_9EUKA</name>
<gene>
    <name evidence="1" type="ORF">HINF_LOCUS44231</name>
</gene>
<dbReference type="EMBL" id="CAXDID020000187">
    <property type="protein sequence ID" value="CAL6051152.1"/>
    <property type="molecule type" value="Genomic_DNA"/>
</dbReference>
<dbReference type="Proteomes" id="UP001642409">
    <property type="component" value="Unassembled WGS sequence"/>
</dbReference>
<comment type="caution">
    <text evidence="1">The sequence shown here is derived from an EMBL/GenBank/DDBJ whole genome shotgun (WGS) entry which is preliminary data.</text>
</comment>
<keyword evidence="2" id="KW-1185">Reference proteome</keyword>
<reference evidence="1 2" key="1">
    <citation type="submission" date="2024-07" db="EMBL/GenBank/DDBJ databases">
        <authorList>
            <person name="Akdeniz Z."/>
        </authorList>
    </citation>
    <scope>NUCLEOTIDE SEQUENCE [LARGE SCALE GENOMIC DNA]</scope>
</reference>
<proteinExistence type="predicted"/>